<dbReference type="AlphaFoldDB" id="A0A644XDK1"/>
<gene>
    <name evidence="1" type="ORF">SDC9_60624</name>
</gene>
<sequence length="114" mass="12269">MHGDGRVRQSVVYKVADKQPAASVHQWAIKPRQARGHGAQTVLLAGAGQRVFTGLLCQHIAAARIHGVPQKQGGVFKLFPPCRSINLVGRGKYKALAAVPSGKIKQSYRARHVG</sequence>
<evidence type="ECO:0000313" key="1">
    <source>
        <dbReference type="EMBL" id="MPM14262.1"/>
    </source>
</evidence>
<comment type="caution">
    <text evidence="1">The sequence shown here is derived from an EMBL/GenBank/DDBJ whole genome shotgun (WGS) entry which is preliminary data.</text>
</comment>
<proteinExistence type="predicted"/>
<name>A0A644XDK1_9ZZZZ</name>
<accession>A0A644XDK1</accession>
<reference evidence="1" key="1">
    <citation type="submission" date="2019-08" db="EMBL/GenBank/DDBJ databases">
        <authorList>
            <person name="Kucharzyk K."/>
            <person name="Murdoch R.W."/>
            <person name="Higgins S."/>
            <person name="Loffler F."/>
        </authorList>
    </citation>
    <scope>NUCLEOTIDE SEQUENCE</scope>
</reference>
<organism evidence="1">
    <name type="scientific">bioreactor metagenome</name>
    <dbReference type="NCBI Taxonomy" id="1076179"/>
    <lineage>
        <taxon>unclassified sequences</taxon>
        <taxon>metagenomes</taxon>
        <taxon>ecological metagenomes</taxon>
    </lineage>
</organism>
<dbReference type="EMBL" id="VSSQ01002250">
    <property type="protein sequence ID" value="MPM14262.1"/>
    <property type="molecule type" value="Genomic_DNA"/>
</dbReference>
<protein>
    <submittedName>
        <fullName evidence="1">Uncharacterized protein</fullName>
    </submittedName>
</protein>